<dbReference type="Pfam" id="PF00209">
    <property type="entry name" value="SNF"/>
    <property type="match status" value="1"/>
</dbReference>
<keyword evidence="5" id="KW-0769">Symport</keyword>
<dbReference type="InterPro" id="IPR037272">
    <property type="entry name" value="SNS_sf"/>
</dbReference>
<feature type="non-terminal residue" evidence="10">
    <location>
        <position position="187"/>
    </location>
</feature>
<dbReference type="AlphaFoldDB" id="A0A6H5G1W1"/>
<dbReference type="Proteomes" id="UP000479000">
    <property type="component" value="Unassembled WGS sequence"/>
</dbReference>
<feature type="signal peptide" evidence="9">
    <location>
        <begin position="1"/>
        <end position="19"/>
    </location>
</feature>
<dbReference type="EMBL" id="CADCXU010003933">
    <property type="protein sequence ID" value="CAA9995685.1"/>
    <property type="molecule type" value="Genomic_DNA"/>
</dbReference>
<evidence type="ECO:0000256" key="6">
    <source>
        <dbReference type="ARBA" id="ARBA00022989"/>
    </source>
</evidence>
<keyword evidence="11" id="KW-1185">Reference proteome</keyword>
<evidence type="ECO:0000313" key="10">
    <source>
        <dbReference type="EMBL" id="CAA9995685.1"/>
    </source>
</evidence>
<evidence type="ECO:0000256" key="8">
    <source>
        <dbReference type="SAM" id="Phobius"/>
    </source>
</evidence>
<evidence type="ECO:0000256" key="9">
    <source>
        <dbReference type="SAM" id="SignalP"/>
    </source>
</evidence>
<dbReference type="InterPro" id="IPR000175">
    <property type="entry name" value="Na/ntran_symport"/>
</dbReference>
<sequence length="187" mass="21149">MRFAHFCNALCFFWPVSEIGMLLFSEAGNRVSDPLIGLQSGQCPSPSPDRRHARWRSVQQKSPELPQPLPTIPASSQFRVALVYTITVSIVVETKNKCRSWVVASLVCAVGFAAGVAVMLPEKLKFLHMLDYYVIGHMVALSTALELIGFIWIYGIESIRNDFEFVLGYKLSKFWNTIWFTTPIFLI</sequence>
<accession>A0A6H5G1W1</accession>
<dbReference type="PROSITE" id="PS50267">
    <property type="entry name" value="NA_NEUROTRAN_SYMP_3"/>
    <property type="match status" value="1"/>
</dbReference>
<evidence type="ECO:0000256" key="5">
    <source>
        <dbReference type="ARBA" id="ARBA00022847"/>
    </source>
</evidence>
<name>A0A6H5G1W1_9HEMI</name>
<comment type="subcellular location">
    <subcellularLocation>
        <location evidence="1">Membrane</location>
        <topology evidence="1">Multi-pass membrane protein</topology>
    </subcellularLocation>
</comment>
<dbReference type="GO" id="GO:0005886">
    <property type="term" value="C:plasma membrane"/>
    <property type="evidence" value="ECO:0007669"/>
    <property type="project" value="TreeGrafter"/>
</dbReference>
<feature type="transmembrane region" description="Helical" evidence="8">
    <location>
        <begin position="101"/>
        <end position="120"/>
    </location>
</feature>
<gene>
    <name evidence="10" type="ORF">NTEN_LOCUS2476</name>
</gene>
<evidence type="ECO:0000313" key="11">
    <source>
        <dbReference type="Proteomes" id="UP000479000"/>
    </source>
</evidence>
<evidence type="ECO:0000256" key="7">
    <source>
        <dbReference type="ARBA" id="ARBA00023136"/>
    </source>
</evidence>
<organism evidence="10 11">
    <name type="scientific">Nesidiocoris tenuis</name>
    <dbReference type="NCBI Taxonomy" id="355587"/>
    <lineage>
        <taxon>Eukaryota</taxon>
        <taxon>Metazoa</taxon>
        <taxon>Ecdysozoa</taxon>
        <taxon>Arthropoda</taxon>
        <taxon>Hexapoda</taxon>
        <taxon>Insecta</taxon>
        <taxon>Pterygota</taxon>
        <taxon>Neoptera</taxon>
        <taxon>Paraneoptera</taxon>
        <taxon>Hemiptera</taxon>
        <taxon>Heteroptera</taxon>
        <taxon>Panheteroptera</taxon>
        <taxon>Cimicomorpha</taxon>
        <taxon>Miridae</taxon>
        <taxon>Dicyphina</taxon>
        <taxon>Nesidiocoris</taxon>
    </lineage>
</organism>
<dbReference type="PANTHER" id="PTHR11616:SF240">
    <property type="entry name" value="BLOATED TUBULES, ISOFORM B-RELATED"/>
    <property type="match status" value="1"/>
</dbReference>
<keyword evidence="3" id="KW-0813">Transport</keyword>
<dbReference type="OrthoDB" id="6581954at2759"/>
<evidence type="ECO:0000256" key="4">
    <source>
        <dbReference type="ARBA" id="ARBA00022692"/>
    </source>
</evidence>
<keyword evidence="6 8" id="KW-1133">Transmembrane helix</keyword>
<evidence type="ECO:0000256" key="3">
    <source>
        <dbReference type="ARBA" id="ARBA00022448"/>
    </source>
</evidence>
<evidence type="ECO:0000256" key="1">
    <source>
        <dbReference type="ARBA" id="ARBA00004141"/>
    </source>
</evidence>
<evidence type="ECO:0000256" key="2">
    <source>
        <dbReference type="ARBA" id="ARBA00006459"/>
    </source>
</evidence>
<dbReference type="SUPFAM" id="SSF161070">
    <property type="entry name" value="SNF-like"/>
    <property type="match status" value="1"/>
</dbReference>
<feature type="transmembrane region" description="Helical" evidence="8">
    <location>
        <begin position="132"/>
        <end position="154"/>
    </location>
</feature>
<reference evidence="10 11" key="1">
    <citation type="submission" date="2020-02" db="EMBL/GenBank/DDBJ databases">
        <authorList>
            <person name="Ferguson B K."/>
        </authorList>
    </citation>
    <scope>NUCLEOTIDE SEQUENCE [LARGE SCALE GENOMIC DNA]</scope>
</reference>
<comment type="similarity">
    <text evidence="2">Belongs to the sodium:neurotransmitter symporter (SNF) (TC 2.A.22) family.</text>
</comment>
<keyword evidence="7 8" id="KW-0472">Membrane</keyword>
<dbReference type="PANTHER" id="PTHR11616">
    <property type="entry name" value="SODIUM/CHLORIDE DEPENDENT TRANSPORTER"/>
    <property type="match status" value="1"/>
</dbReference>
<keyword evidence="4 8" id="KW-0812">Transmembrane</keyword>
<protein>
    <submittedName>
        <fullName evidence="10">Uncharacterized protein</fullName>
    </submittedName>
</protein>
<keyword evidence="9" id="KW-0732">Signal</keyword>
<dbReference type="GO" id="GO:0015375">
    <property type="term" value="F:glycine:sodium symporter activity"/>
    <property type="evidence" value="ECO:0007669"/>
    <property type="project" value="TreeGrafter"/>
</dbReference>
<proteinExistence type="inferred from homology"/>
<feature type="chain" id="PRO_5026302219" evidence="9">
    <location>
        <begin position="20"/>
        <end position="187"/>
    </location>
</feature>